<evidence type="ECO:0000313" key="1">
    <source>
        <dbReference type="EMBL" id="QIP13915.1"/>
    </source>
</evidence>
<protein>
    <submittedName>
        <fullName evidence="1">DUF354 domain-containing protein</fullName>
    </submittedName>
</protein>
<dbReference type="SUPFAM" id="SSF53756">
    <property type="entry name" value="UDP-Glycosyltransferase/glycogen phosphorylase"/>
    <property type="match status" value="1"/>
</dbReference>
<organism evidence="1 2">
    <name type="scientific">Spirosoma aureum</name>
    <dbReference type="NCBI Taxonomy" id="2692134"/>
    <lineage>
        <taxon>Bacteria</taxon>
        <taxon>Pseudomonadati</taxon>
        <taxon>Bacteroidota</taxon>
        <taxon>Cytophagia</taxon>
        <taxon>Cytophagales</taxon>
        <taxon>Cytophagaceae</taxon>
        <taxon>Spirosoma</taxon>
    </lineage>
</organism>
<gene>
    <name evidence="1" type="ORF">G8759_15495</name>
</gene>
<dbReference type="AlphaFoldDB" id="A0A6G9ANQ8"/>
<dbReference type="PANTHER" id="PTHR39662">
    <property type="entry name" value="DUF354 DOMAIN-CONTAINING PROTEIN-RELATED"/>
    <property type="match status" value="1"/>
</dbReference>
<sequence>MKKVLIDINHPAHVHLFRHFIAEMKSRGNEVIVTAKNIDSITNLLELYNINYIDTGRKKDHILKKYLYEFFHLIKVLIIVIHRRVDYGIGVSMVLPIVSRLTPMKSFALDDDDLAATPIFGKFTSYADVILNPNALAHEKRGSRQLFHPSYHELAYLHPDRFVPDPGVLSEIGLKPGEPFFVLRFNAFKAHHDAGAQGLTTDQKIEIINFLKYFGRIFITTERDIEPALKSYQLPVSPEKIHSLLYYATLFIGDSQTMTSEAALLGTPAVKLNSFAGRLSIPNELEHTYQLCYSFLPQNFEAMMHKIKELVLNNDIKAEWRIRQKAMLADKVDLTSFLTALVINYPLSVANSKPDIAFQ</sequence>
<dbReference type="PANTHER" id="PTHR39662:SF1">
    <property type="entry name" value="DUF354 DOMAIN-CONTAINING PROTEIN"/>
    <property type="match status" value="1"/>
</dbReference>
<name>A0A6G9ANQ8_9BACT</name>
<dbReference type="KEGG" id="spib:G8759_15495"/>
<keyword evidence="2" id="KW-1185">Reference proteome</keyword>
<dbReference type="Proteomes" id="UP000501802">
    <property type="component" value="Chromosome"/>
</dbReference>
<accession>A0A6G9ANQ8</accession>
<dbReference type="InterPro" id="IPR007152">
    <property type="entry name" value="DUF354"/>
</dbReference>
<dbReference type="PIRSF" id="PIRSF005357">
    <property type="entry name" value="UCP005357"/>
    <property type="match status" value="1"/>
</dbReference>
<evidence type="ECO:0000313" key="2">
    <source>
        <dbReference type="Proteomes" id="UP000501802"/>
    </source>
</evidence>
<dbReference type="EMBL" id="CP050063">
    <property type="protein sequence ID" value="QIP13915.1"/>
    <property type="molecule type" value="Genomic_DNA"/>
</dbReference>
<reference evidence="1 2" key="1">
    <citation type="submission" date="2020-03" db="EMBL/GenBank/DDBJ databases">
        <authorList>
            <person name="Kim M.K."/>
        </authorList>
    </citation>
    <scope>NUCLEOTIDE SEQUENCE [LARGE SCALE GENOMIC DNA]</scope>
    <source>
        <strain evidence="1 2">BT328</strain>
    </source>
</reference>
<proteinExistence type="predicted"/>
<dbReference type="Pfam" id="PF04007">
    <property type="entry name" value="DUF354"/>
    <property type="match status" value="1"/>
</dbReference>
<dbReference type="RefSeq" id="WP_167209459.1">
    <property type="nucleotide sequence ID" value="NZ_CP050063.1"/>
</dbReference>